<reference evidence="2 3" key="1">
    <citation type="submission" date="2021-10" db="EMBL/GenBank/DDBJ databases">
        <title>Alishewanella koreense sp. nov. isolated from seawater of southwestern coast in South Korea and the proposal for the reclassification of Rheinheimera perlucida and Rheinheimera tuosuensis as Arsukibacterium perlucida and Arsukibacterium tuosuensis.</title>
        <authorList>
            <person name="Kim K.H."/>
            <person name="Ruan W."/>
            <person name="Kim K.R."/>
            <person name="Baek J.H."/>
            <person name="Jeon C.O."/>
        </authorList>
    </citation>
    <scope>NUCLEOTIDE SEQUENCE [LARGE SCALE GENOMIC DNA]</scope>
    <source>
        <strain evidence="2 3">16-MA</strain>
    </source>
</reference>
<dbReference type="PROSITE" id="PS51257">
    <property type="entry name" value="PROKAR_LIPOPROTEIN"/>
    <property type="match status" value="1"/>
</dbReference>
<keyword evidence="1" id="KW-0472">Membrane</keyword>
<sequence length="107" mass="11639">MLSTKWIVLGGCLLLGNLLSGCTALGMLGDSQLRSDNRRVVQDQQTGQSKTVEPPLLLTELGIALDSAVIEGVKKLGKDEQPKEICKHNGHFNECRPLGKQRSDIID</sequence>
<protein>
    <recommendedName>
        <fullName evidence="4">Lipoprotein</fullName>
    </recommendedName>
</protein>
<comment type="caution">
    <text evidence="2">The sequence shown here is derived from an EMBL/GenBank/DDBJ whole genome shotgun (WGS) entry which is preliminary data.</text>
</comment>
<keyword evidence="1" id="KW-1133">Transmembrane helix</keyword>
<dbReference type="EMBL" id="JAEINI020000004">
    <property type="protein sequence ID" value="MCB5226878.1"/>
    <property type="molecule type" value="Genomic_DNA"/>
</dbReference>
<accession>A0ABS8C3H3</accession>
<feature type="transmembrane region" description="Helical" evidence="1">
    <location>
        <begin position="6"/>
        <end position="29"/>
    </location>
</feature>
<evidence type="ECO:0000313" key="3">
    <source>
        <dbReference type="Proteomes" id="UP000633814"/>
    </source>
</evidence>
<keyword evidence="1" id="KW-0812">Transmembrane</keyword>
<evidence type="ECO:0008006" key="4">
    <source>
        <dbReference type="Google" id="ProtNLM"/>
    </source>
</evidence>
<keyword evidence="3" id="KW-1185">Reference proteome</keyword>
<dbReference type="Proteomes" id="UP000633814">
    <property type="component" value="Unassembled WGS sequence"/>
</dbReference>
<gene>
    <name evidence="2" type="ORF">JAO78_008620</name>
</gene>
<dbReference type="RefSeq" id="WP_226750963.1">
    <property type="nucleotide sequence ID" value="NZ_JAEINI020000004.1"/>
</dbReference>
<proteinExistence type="predicted"/>
<organism evidence="2 3">
    <name type="scientific">Alishewanella maricola</name>
    <dbReference type="NCBI Taxonomy" id="2795740"/>
    <lineage>
        <taxon>Bacteria</taxon>
        <taxon>Pseudomonadati</taxon>
        <taxon>Pseudomonadota</taxon>
        <taxon>Gammaproteobacteria</taxon>
        <taxon>Alteromonadales</taxon>
        <taxon>Alteromonadaceae</taxon>
        <taxon>Alishewanella</taxon>
    </lineage>
</organism>
<name>A0ABS8C3H3_9ALTE</name>
<evidence type="ECO:0000313" key="2">
    <source>
        <dbReference type="EMBL" id="MCB5226878.1"/>
    </source>
</evidence>
<evidence type="ECO:0000256" key="1">
    <source>
        <dbReference type="SAM" id="Phobius"/>
    </source>
</evidence>